<sequence length="425" mass="49631">MDKSQKAYNKALEKYNKGYINDSMDLCEKSISLNLNNSAAINLKGLLYYISGDLQGSKSLWKMNVHVNKDSVAKKYLEDSKKDDKLLSIYNTAIVLIKEMKINEALIMLKECSNSHFNYINVNNYLALCYMKKGDYLKALEHINNVLGTDRNNKIALQSKKEITRTGVVKKDKIKMMPLIILLVILVSITSIVLVIKNNSSKIVNNNKNNLNKNKTEDIVKNKTEDKIEDKTETGKSPKEEIKEEIIKEKPVEKFPYEELKSYIDNKNYDKVYEIIKKWDKKELGINEKSIFGKGKELLLTEGREAFYTTGYSYYEKMEYDNAKDYLMMAYEYGADTWYYSHSIYILALCYEQIGNIKEAIKYYTIYDESFDKGEYKEIVLYNLCLLYKNIDIDKSKHYANRVIEEYPNTIYNNSKVQDIINNNY</sequence>
<organism evidence="2 3">
    <name type="scientific">Clostridium mobile</name>
    <dbReference type="NCBI Taxonomy" id="2841512"/>
    <lineage>
        <taxon>Bacteria</taxon>
        <taxon>Bacillati</taxon>
        <taxon>Bacillota</taxon>
        <taxon>Clostridia</taxon>
        <taxon>Eubacteriales</taxon>
        <taxon>Clostridiaceae</taxon>
        <taxon>Clostridium</taxon>
    </lineage>
</organism>
<dbReference type="InterPro" id="IPR019734">
    <property type="entry name" value="TPR_rpt"/>
</dbReference>
<protein>
    <submittedName>
        <fullName evidence="2">Tetratricopeptide repeat protein</fullName>
    </submittedName>
</protein>
<evidence type="ECO:0000313" key="3">
    <source>
        <dbReference type="Proteomes" id="UP000726170"/>
    </source>
</evidence>
<keyword evidence="1" id="KW-1133">Transmembrane helix</keyword>
<evidence type="ECO:0000256" key="1">
    <source>
        <dbReference type="SAM" id="Phobius"/>
    </source>
</evidence>
<comment type="caution">
    <text evidence="2">The sequence shown here is derived from an EMBL/GenBank/DDBJ whole genome shotgun (WGS) entry which is preliminary data.</text>
</comment>
<dbReference type="Pfam" id="PF13174">
    <property type="entry name" value="TPR_6"/>
    <property type="match status" value="1"/>
</dbReference>
<dbReference type="Proteomes" id="UP000726170">
    <property type="component" value="Unassembled WGS sequence"/>
</dbReference>
<name>A0ABS6EIP6_9CLOT</name>
<keyword evidence="1" id="KW-0472">Membrane</keyword>
<keyword evidence="3" id="KW-1185">Reference proteome</keyword>
<feature type="transmembrane region" description="Helical" evidence="1">
    <location>
        <begin position="179"/>
        <end position="196"/>
    </location>
</feature>
<evidence type="ECO:0000313" key="2">
    <source>
        <dbReference type="EMBL" id="MBU5485085.1"/>
    </source>
</evidence>
<keyword evidence="1" id="KW-0812">Transmembrane</keyword>
<dbReference type="RefSeq" id="WP_216439657.1">
    <property type="nucleotide sequence ID" value="NZ_JAHLQF010000003.1"/>
</dbReference>
<proteinExistence type="predicted"/>
<accession>A0ABS6EIP6</accession>
<dbReference type="SMART" id="SM00028">
    <property type="entry name" value="TPR"/>
    <property type="match status" value="5"/>
</dbReference>
<reference evidence="2 3" key="1">
    <citation type="submission" date="2021-06" db="EMBL/GenBank/DDBJ databases">
        <authorList>
            <person name="Sun Q."/>
            <person name="Li D."/>
        </authorList>
    </citation>
    <scope>NUCLEOTIDE SEQUENCE [LARGE SCALE GENOMIC DNA]</scope>
    <source>
        <strain evidence="2 3">MSJ-11</strain>
    </source>
</reference>
<gene>
    <name evidence="2" type="ORF">KQI86_12145</name>
</gene>
<dbReference type="EMBL" id="JAHLQF010000003">
    <property type="protein sequence ID" value="MBU5485085.1"/>
    <property type="molecule type" value="Genomic_DNA"/>
</dbReference>